<sequence>MYLIYLKKPSGGVRLLGDKRSRVRISSIPQVGCVIKKKKKTKFYQRYIKKRQTDCDRAAINALLQKLANSNSDQQRAAAGEFLPSVFFPLLRLSSPSPSQKHHHVISGEYLKHVMDKGKAITMEERRRKLCTNNDGEGGGFRRRSLWSEVAFEHPATFDTLTMDPRWKEEIIDDLLYFSKSQDYYKKVGKVWKRGYLLHGPPGTGKLTMVAAMVNLLKYDVYDLELTTIKNNIGLRKLLINTTSKSIIVIEDIDCSLDVTAQRGRDDGG</sequence>
<dbReference type="AlphaFoldDB" id="A0AAD4JE15"/>
<keyword evidence="3" id="KW-1185">Reference proteome</keyword>
<comment type="caution">
    <text evidence="2">The sequence shown here is derived from an EMBL/GenBank/DDBJ whole genome shotgun (WGS) entry which is preliminary data.</text>
</comment>
<dbReference type="Gene3D" id="3.40.50.300">
    <property type="entry name" value="P-loop containing nucleotide triphosphate hydrolases"/>
    <property type="match status" value="1"/>
</dbReference>
<evidence type="ECO:0000313" key="3">
    <source>
        <dbReference type="Proteomes" id="UP001190926"/>
    </source>
</evidence>
<dbReference type="Pfam" id="PF00004">
    <property type="entry name" value="AAA"/>
    <property type="match status" value="1"/>
</dbReference>
<protein>
    <submittedName>
        <fullName evidence="2">AAA-ATPase 1</fullName>
    </submittedName>
</protein>
<dbReference type="InterPro" id="IPR003959">
    <property type="entry name" value="ATPase_AAA_core"/>
</dbReference>
<reference evidence="2 3" key="1">
    <citation type="journal article" date="2021" name="Nat. Commun.">
        <title>Incipient diploidization of the medicinal plant Perilla within 10,000 years.</title>
        <authorList>
            <person name="Zhang Y."/>
            <person name="Shen Q."/>
            <person name="Leng L."/>
            <person name="Zhang D."/>
            <person name="Chen S."/>
            <person name="Shi Y."/>
            <person name="Ning Z."/>
            <person name="Chen S."/>
        </authorList>
    </citation>
    <scope>NUCLEOTIDE SEQUENCE [LARGE SCALE GENOMIC DNA]</scope>
    <source>
        <strain evidence="3">cv. PC099</strain>
    </source>
</reference>
<dbReference type="PANTHER" id="PTHR23070">
    <property type="entry name" value="BCS1 AAA-TYPE ATPASE"/>
    <property type="match status" value="1"/>
</dbReference>
<dbReference type="InterPro" id="IPR050747">
    <property type="entry name" value="Mitochondrial_chaperone_BCS1"/>
</dbReference>
<evidence type="ECO:0000259" key="1">
    <source>
        <dbReference type="Pfam" id="PF00004"/>
    </source>
</evidence>
<proteinExistence type="predicted"/>
<gene>
    <name evidence="2" type="ORF">C2S53_019200</name>
</gene>
<dbReference type="GO" id="GO:0005524">
    <property type="term" value="F:ATP binding"/>
    <property type="evidence" value="ECO:0007669"/>
    <property type="project" value="InterPro"/>
</dbReference>
<dbReference type="SUPFAM" id="SSF52540">
    <property type="entry name" value="P-loop containing nucleoside triphosphate hydrolases"/>
    <property type="match status" value="1"/>
</dbReference>
<dbReference type="GO" id="GO:0016887">
    <property type="term" value="F:ATP hydrolysis activity"/>
    <property type="evidence" value="ECO:0007669"/>
    <property type="project" value="InterPro"/>
</dbReference>
<dbReference type="InterPro" id="IPR027417">
    <property type="entry name" value="P-loop_NTPase"/>
</dbReference>
<accession>A0AAD4JE15</accession>
<dbReference type="EMBL" id="SDAM02000091">
    <property type="protein sequence ID" value="KAH6831438.1"/>
    <property type="molecule type" value="Genomic_DNA"/>
</dbReference>
<dbReference type="Proteomes" id="UP001190926">
    <property type="component" value="Unassembled WGS sequence"/>
</dbReference>
<organism evidence="2 3">
    <name type="scientific">Perilla frutescens var. hirtella</name>
    <name type="common">Perilla citriodora</name>
    <name type="synonym">Perilla setoyensis</name>
    <dbReference type="NCBI Taxonomy" id="608512"/>
    <lineage>
        <taxon>Eukaryota</taxon>
        <taxon>Viridiplantae</taxon>
        <taxon>Streptophyta</taxon>
        <taxon>Embryophyta</taxon>
        <taxon>Tracheophyta</taxon>
        <taxon>Spermatophyta</taxon>
        <taxon>Magnoliopsida</taxon>
        <taxon>eudicotyledons</taxon>
        <taxon>Gunneridae</taxon>
        <taxon>Pentapetalae</taxon>
        <taxon>asterids</taxon>
        <taxon>lamiids</taxon>
        <taxon>Lamiales</taxon>
        <taxon>Lamiaceae</taxon>
        <taxon>Nepetoideae</taxon>
        <taxon>Elsholtzieae</taxon>
        <taxon>Perilla</taxon>
    </lineage>
</organism>
<name>A0AAD4JE15_PERFH</name>
<feature type="domain" description="ATPase AAA-type core" evidence="1">
    <location>
        <begin position="196"/>
        <end position="256"/>
    </location>
</feature>
<evidence type="ECO:0000313" key="2">
    <source>
        <dbReference type="EMBL" id="KAH6831438.1"/>
    </source>
</evidence>